<protein>
    <submittedName>
        <fullName evidence="1">CoA transferase</fullName>
    </submittedName>
</protein>
<keyword evidence="2" id="KW-1185">Reference proteome</keyword>
<dbReference type="InterPro" id="IPR003673">
    <property type="entry name" value="CoA-Trfase_fam_III"/>
</dbReference>
<name>A0A368SXF9_9ACTN</name>
<proteinExistence type="predicted"/>
<dbReference type="InterPro" id="IPR023606">
    <property type="entry name" value="CoA-Trfase_III_dom_1_sf"/>
</dbReference>
<comment type="caution">
    <text evidence="1">The sequence shown here is derived from an EMBL/GenBank/DDBJ whole genome shotgun (WGS) entry which is preliminary data.</text>
</comment>
<reference evidence="1 2" key="1">
    <citation type="submission" date="2018-04" db="EMBL/GenBank/DDBJ databases">
        <title>Novel actinobacteria from marine sediment.</title>
        <authorList>
            <person name="Ng Z.Y."/>
            <person name="Tan G.Y.A."/>
        </authorList>
    </citation>
    <scope>NUCLEOTIDE SEQUENCE [LARGE SCALE GENOMIC DNA]</scope>
    <source>
        <strain evidence="1 2">TPS81</strain>
    </source>
</reference>
<dbReference type="EMBL" id="QEIN01000644">
    <property type="protein sequence ID" value="RCV47109.1"/>
    <property type="molecule type" value="Genomic_DNA"/>
</dbReference>
<sequence length="46" mass="4552">MSDTSDPAGAGRAARPAFGQLDGLRVVEFAHVVAGPLAGAMLADQG</sequence>
<evidence type="ECO:0000313" key="2">
    <source>
        <dbReference type="Proteomes" id="UP000253318"/>
    </source>
</evidence>
<evidence type="ECO:0000313" key="1">
    <source>
        <dbReference type="EMBL" id="RCV47109.1"/>
    </source>
</evidence>
<dbReference type="SUPFAM" id="SSF89796">
    <property type="entry name" value="CoA-transferase family III (CaiB/BaiF)"/>
    <property type="match status" value="1"/>
</dbReference>
<accession>A0A368SXF9</accession>
<organism evidence="1 2">
    <name type="scientific">Marinitenerispora sediminis</name>
    <dbReference type="NCBI Taxonomy" id="1931232"/>
    <lineage>
        <taxon>Bacteria</taxon>
        <taxon>Bacillati</taxon>
        <taxon>Actinomycetota</taxon>
        <taxon>Actinomycetes</taxon>
        <taxon>Streptosporangiales</taxon>
        <taxon>Nocardiopsidaceae</taxon>
        <taxon>Marinitenerispora</taxon>
    </lineage>
</organism>
<dbReference type="Gene3D" id="3.40.50.10540">
    <property type="entry name" value="Crotonobetainyl-coa:carnitine coa-transferase, domain 1"/>
    <property type="match status" value="1"/>
</dbReference>
<feature type="non-terminal residue" evidence="1">
    <location>
        <position position="46"/>
    </location>
</feature>
<keyword evidence="1" id="KW-0808">Transferase</keyword>
<dbReference type="GO" id="GO:0016740">
    <property type="term" value="F:transferase activity"/>
    <property type="evidence" value="ECO:0007669"/>
    <property type="project" value="UniProtKB-KW"/>
</dbReference>
<gene>
    <name evidence="1" type="ORF">DEF24_27650</name>
</gene>
<dbReference type="Pfam" id="PF02515">
    <property type="entry name" value="CoA_transf_3"/>
    <property type="match status" value="1"/>
</dbReference>
<dbReference type="AlphaFoldDB" id="A0A368SXF9"/>
<dbReference type="Proteomes" id="UP000253318">
    <property type="component" value="Unassembled WGS sequence"/>
</dbReference>